<keyword evidence="1" id="KW-1133">Transmembrane helix</keyword>
<dbReference type="OrthoDB" id="4552598at2"/>
<accession>A0A0A6VUR5</accession>
<comment type="caution">
    <text evidence="3">The sequence shown here is derived from an EMBL/GenBank/DDBJ whole genome shotgun (WGS) entry which is preliminary data.</text>
</comment>
<feature type="transmembrane region" description="Helical" evidence="1">
    <location>
        <begin position="30"/>
        <end position="50"/>
    </location>
</feature>
<feature type="transmembrane region" description="Helical" evidence="1">
    <location>
        <begin position="74"/>
        <end position="96"/>
    </location>
</feature>
<feature type="transmembrane region" description="Helical" evidence="1">
    <location>
        <begin position="206"/>
        <end position="227"/>
    </location>
</feature>
<feature type="transmembrane region" description="Helical" evidence="1">
    <location>
        <begin position="153"/>
        <end position="174"/>
    </location>
</feature>
<reference evidence="3 4" key="1">
    <citation type="journal article" date="2003" name="Int. J. Syst. Evol. Microbiol.">
        <title>Kocuria polaris sp. nov., an orange-pigmented psychrophilic bacterium isolated from an Antarctic cyanobacterial mat sample.</title>
        <authorList>
            <person name="Reddy G.S."/>
            <person name="Prakash J.S."/>
            <person name="Prabahar V."/>
            <person name="Matsumoto G.I."/>
            <person name="Stackebrandt E."/>
            <person name="Shivaji S."/>
        </authorList>
    </citation>
    <scope>NUCLEOTIDE SEQUENCE [LARGE SCALE GENOMIC DNA]</scope>
    <source>
        <strain evidence="3 4">CMS 76or</strain>
    </source>
</reference>
<feature type="transmembrane region" description="Helical" evidence="1">
    <location>
        <begin position="117"/>
        <end position="133"/>
    </location>
</feature>
<feature type="domain" description="DUF1206" evidence="2">
    <location>
        <begin position="30"/>
        <end position="92"/>
    </location>
</feature>
<keyword evidence="1" id="KW-0472">Membrane</keyword>
<dbReference type="Pfam" id="PF06724">
    <property type="entry name" value="DUF1206"/>
    <property type="match status" value="3"/>
</dbReference>
<feature type="transmembrane region" description="Helical" evidence="1">
    <location>
        <begin position="247"/>
        <end position="268"/>
    </location>
</feature>
<dbReference type="Proteomes" id="UP000030466">
    <property type="component" value="Unassembled WGS sequence"/>
</dbReference>
<feature type="domain" description="DUF1206" evidence="2">
    <location>
        <begin position="204"/>
        <end position="272"/>
    </location>
</feature>
<gene>
    <name evidence="3" type="ORF">GY22_02805</name>
</gene>
<sequence length="275" mass="28031">MGEVGRQATRAADAADDATDSRGFVLAARAGYVAAGLLHVMIGVIALRVATGGSGSADQSGAVAALAGSPGGTVLLWACFLGCAALAVFLFSEIFFGATQRSDRDRLKHRVKMGGQAVVYGAIGAVFGTYALGGTSDSSGSTQSLSARLMAHPAGTVLLIVVGLGLVVAGAFFVHRGVTRSFRENLKRLPPGTAGRAVMWLGTAGYAAKGVALAVLGVLVVVATVRSDPEQSSGLDGALKALQEQPFGAWILGAVALGLICYGAFMVVRARYQRM</sequence>
<evidence type="ECO:0000259" key="2">
    <source>
        <dbReference type="Pfam" id="PF06724"/>
    </source>
</evidence>
<dbReference type="EMBL" id="JSUH01000002">
    <property type="protein sequence ID" value="KHD98625.1"/>
    <property type="molecule type" value="Genomic_DNA"/>
</dbReference>
<keyword evidence="4" id="KW-1185">Reference proteome</keyword>
<keyword evidence="1" id="KW-0812">Transmembrane</keyword>
<feature type="domain" description="DUF1206" evidence="2">
    <location>
        <begin position="114"/>
        <end position="180"/>
    </location>
</feature>
<proteinExistence type="predicted"/>
<evidence type="ECO:0000313" key="4">
    <source>
        <dbReference type="Proteomes" id="UP000030466"/>
    </source>
</evidence>
<dbReference type="InterPro" id="IPR009597">
    <property type="entry name" value="DUF1206"/>
</dbReference>
<protein>
    <recommendedName>
        <fullName evidence="2">DUF1206 domain-containing protein</fullName>
    </recommendedName>
</protein>
<name>A0A0A6VUR5_KOCRO</name>
<organism evidence="3 4">
    <name type="scientific">Kocuria rosea subsp. polaris</name>
    <dbReference type="NCBI Taxonomy" id="136273"/>
    <lineage>
        <taxon>Bacteria</taxon>
        <taxon>Bacillati</taxon>
        <taxon>Actinomycetota</taxon>
        <taxon>Actinomycetes</taxon>
        <taxon>Micrococcales</taxon>
        <taxon>Micrococcaceae</taxon>
        <taxon>Kocuria</taxon>
    </lineage>
</organism>
<dbReference type="RefSeq" id="WP_035923986.1">
    <property type="nucleotide sequence ID" value="NZ_JSUH01000002.1"/>
</dbReference>
<evidence type="ECO:0000256" key="1">
    <source>
        <dbReference type="SAM" id="Phobius"/>
    </source>
</evidence>
<dbReference type="AlphaFoldDB" id="A0A0A6VUR5"/>
<evidence type="ECO:0000313" key="3">
    <source>
        <dbReference type="EMBL" id="KHD98625.1"/>
    </source>
</evidence>